<gene>
    <name evidence="1" type="ORF">C8A01DRAFT_42132</name>
</gene>
<comment type="caution">
    <text evidence="1">The sequence shown here is derived from an EMBL/GenBank/DDBJ whole genome shotgun (WGS) entry which is preliminary data.</text>
</comment>
<accession>A0AAN6SL67</accession>
<proteinExistence type="predicted"/>
<evidence type="ECO:0000313" key="1">
    <source>
        <dbReference type="EMBL" id="KAK4031408.1"/>
    </source>
</evidence>
<keyword evidence="2" id="KW-1185">Reference proteome</keyword>
<organism evidence="1 2">
    <name type="scientific">Parachaetomium inaequale</name>
    <dbReference type="NCBI Taxonomy" id="2588326"/>
    <lineage>
        <taxon>Eukaryota</taxon>
        <taxon>Fungi</taxon>
        <taxon>Dikarya</taxon>
        <taxon>Ascomycota</taxon>
        <taxon>Pezizomycotina</taxon>
        <taxon>Sordariomycetes</taxon>
        <taxon>Sordariomycetidae</taxon>
        <taxon>Sordariales</taxon>
        <taxon>Chaetomiaceae</taxon>
        <taxon>Parachaetomium</taxon>
    </lineage>
</organism>
<evidence type="ECO:0000313" key="2">
    <source>
        <dbReference type="Proteomes" id="UP001303115"/>
    </source>
</evidence>
<dbReference type="EMBL" id="MU854822">
    <property type="protein sequence ID" value="KAK4031408.1"/>
    <property type="molecule type" value="Genomic_DNA"/>
</dbReference>
<sequence length="92" mass="10624">MRSQIKTDEIDAARGQWVAALSDNDICRLASSFRDGDPCTIFRPRQHGAFNVCFFVEFKSPWQRWVVRIPIPISLPKALLDEKTEIEVTTMR</sequence>
<dbReference type="AlphaFoldDB" id="A0AAN6SL67"/>
<name>A0AAN6SL67_9PEZI</name>
<dbReference type="Proteomes" id="UP001303115">
    <property type="component" value="Unassembled WGS sequence"/>
</dbReference>
<protein>
    <submittedName>
        <fullName evidence="1">Uncharacterized protein</fullName>
    </submittedName>
</protein>
<reference evidence="2" key="1">
    <citation type="journal article" date="2023" name="Mol. Phylogenet. Evol.">
        <title>Genome-scale phylogeny and comparative genomics of the fungal order Sordariales.</title>
        <authorList>
            <person name="Hensen N."/>
            <person name="Bonometti L."/>
            <person name="Westerberg I."/>
            <person name="Brannstrom I.O."/>
            <person name="Guillou S."/>
            <person name="Cros-Aarteil S."/>
            <person name="Calhoun S."/>
            <person name="Haridas S."/>
            <person name="Kuo A."/>
            <person name="Mondo S."/>
            <person name="Pangilinan J."/>
            <person name="Riley R."/>
            <person name="LaButti K."/>
            <person name="Andreopoulos B."/>
            <person name="Lipzen A."/>
            <person name="Chen C."/>
            <person name="Yan M."/>
            <person name="Daum C."/>
            <person name="Ng V."/>
            <person name="Clum A."/>
            <person name="Steindorff A."/>
            <person name="Ohm R.A."/>
            <person name="Martin F."/>
            <person name="Silar P."/>
            <person name="Natvig D.O."/>
            <person name="Lalanne C."/>
            <person name="Gautier V."/>
            <person name="Ament-Velasquez S.L."/>
            <person name="Kruys A."/>
            <person name="Hutchinson M.I."/>
            <person name="Powell A.J."/>
            <person name="Barry K."/>
            <person name="Miller A.N."/>
            <person name="Grigoriev I.V."/>
            <person name="Debuchy R."/>
            <person name="Gladieux P."/>
            <person name="Hiltunen Thoren M."/>
            <person name="Johannesson H."/>
        </authorList>
    </citation>
    <scope>NUCLEOTIDE SEQUENCE [LARGE SCALE GENOMIC DNA]</scope>
    <source>
        <strain evidence="2">CBS 284.82</strain>
    </source>
</reference>